<dbReference type="InterPro" id="IPR005198">
    <property type="entry name" value="Glyco_hydro_76"/>
</dbReference>
<accession>A0A7D5RA22</accession>
<dbReference type="AlphaFoldDB" id="A0A7D5RA22"/>
<proteinExistence type="predicted"/>
<reference evidence="1 2" key="1">
    <citation type="submission" date="2018-02" db="EMBL/GenBank/DDBJ databases">
        <title>Complete genome of Nitrosopumilus oxyclinae HCE1.</title>
        <authorList>
            <person name="Qin W."/>
            <person name="Zheng Y."/>
            <person name="Stahl D.A."/>
        </authorList>
    </citation>
    <scope>NUCLEOTIDE SEQUENCE [LARGE SCALE GENOMIC DNA]</scope>
    <source>
        <strain evidence="1 2">HCE1</strain>
    </source>
</reference>
<protein>
    <submittedName>
        <fullName evidence="1">Uncharacterized protein</fullName>
    </submittedName>
</protein>
<dbReference type="GO" id="GO:0005975">
    <property type="term" value="P:carbohydrate metabolic process"/>
    <property type="evidence" value="ECO:0007669"/>
    <property type="project" value="InterPro"/>
</dbReference>
<sequence>MLFKEQKKCYLVLSSSFEITKNWLLNSGIFTSEPSNPNFGGVHSFYDEKNKKFAFLYPEITGYYASTMRFLYENEKNEKYLNFAKASCDWLIDLYEKFGGIIQGISPEGITKKYVYSFDTAICSKGLLDCYIISKDNKFLEYAQKLNNWILTNTLENDGSIKPVKNLETNQFEIDDKVWYKKSGCLHIKLTIPLLQLYKITNDETSLNAAKKIANSIINFQQSDGSILLHQNNKVVNLHTMLYALEGLIHAYNVTRDENYLNCCKKAVNWCENQIQSDGSIDLWFNSRYHSKSSYPIAQLIRLKILLAKLEQKNLDQITKKLQLFLLTLQAQNTDKSINGGFYEEFGKTIFGWKKNLKVNSWASMFSLQALFWFENFSEINFEKEVELLY</sequence>
<dbReference type="Gene3D" id="1.50.10.20">
    <property type="match status" value="2"/>
</dbReference>
<gene>
    <name evidence="1" type="ORF">C5F49_00700</name>
</gene>
<dbReference type="Proteomes" id="UP000509441">
    <property type="component" value="Chromosome"/>
</dbReference>
<dbReference type="Pfam" id="PF03663">
    <property type="entry name" value="Glyco_hydro_76"/>
    <property type="match status" value="1"/>
</dbReference>
<dbReference type="KEGG" id="nox:C5F49_00700"/>
<dbReference type="SUPFAM" id="SSF48208">
    <property type="entry name" value="Six-hairpin glycosidases"/>
    <property type="match status" value="1"/>
</dbReference>
<organism evidence="1 2">
    <name type="scientific">Nitrosopumilus oxyclinae</name>
    <dbReference type="NCBI Taxonomy" id="1959104"/>
    <lineage>
        <taxon>Archaea</taxon>
        <taxon>Nitrososphaerota</taxon>
        <taxon>Nitrososphaeria</taxon>
        <taxon>Nitrosopumilales</taxon>
        <taxon>Nitrosopumilaceae</taxon>
        <taxon>Nitrosopumilus</taxon>
    </lineage>
</organism>
<dbReference type="EMBL" id="CP026994">
    <property type="protein sequence ID" value="QLH04003.1"/>
    <property type="molecule type" value="Genomic_DNA"/>
</dbReference>
<keyword evidence="2" id="KW-1185">Reference proteome</keyword>
<evidence type="ECO:0000313" key="1">
    <source>
        <dbReference type="EMBL" id="QLH04003.1"/>
    </source>
</evidence>
<dbReference type="InterPro" id="IPR008928">
    <property type="entry name" value="6-hairpin_glycosidase_sf"/>
</dbReference>
<name>A0A7D5RA22_9ARCH</name>
<evidence type="ECO:0000313" key="2">
    <source>
        <dbReference type="Proteomes" id="UP000509441"/>
    </source>
</evidence>